<accession>A0A4V3WU24</accession>
<keyword evidence="2" id="KW-0378">Hydrolase</keyword>
<dbReference type="InterPro" id="IPR036866">
    <property type="entry name" value="RibonucZ/Hydroxyglut_hydro"/>
</dbReference>
<organism evidence="2 3">
    <name type="scientific">Orlajensenia flava</name>
    <dbReference type="NCBI Taxonomy" id="2565934"/>
    <lineage>
        <taxon>Bacteria</taxon>
        <taxon>Bacillati</taxon>
        <taxon>Actinomycetota</taxon>
        <taxon>Actinomycetes</taxon>
        <taxon>Micrococcales</taxon>
        <taxon>Microbacteriaceae</taxon>
        <taxon>Orlajensenia</taxon>
    </lineage>
</organism>
<keyword evidence="3" id="KW-1185">Reference proteome</keyword>
<dbReference type="InterPro" id="IPR001279">
    <property type="entry name" value="Metallo-B-lactamas"/>
</dbReference>
<dbReference type="GO" id="GO:0016787">
    <property type="term" value="F:hydrolase activity"/>
    <property type="evidence" value="ECO:0007669"/>
    <property type="project" value="UniProtKB-KW"/>
</dbReference>
<dbReference type="AlphaFoldDB" id="A0A4V3WU24"/>
<evidence type="ECO:0000313" key="3">
    <source>
        <dbReference type="Proteomes" id="UP000307380"/>
    </source>
</evidence>
<dbReference type="Pfam" id="PF00753">
    <property type="entry name" value="Lactamase_B"/>
    <property type="match status" value="1"/>
</dbReference>
<dbReference type="EMBL" id="SSSN01000007">
    <property type="protein sequence ID" value="THG33967.1"/>
    <property type="molecule type" value="Genomic_DNA"/>
</dbReference>
<proteinExistence type="predicted"/>
<dbReference type="OrthoDB" id="3813329at2"/>
<evidence type="ECO:0000259" key="1">
    <source>
        <dbReference type="SMART" id="SM00849"/>
    </source>
</evidence>
<dbReference type="Proteomes" id="UP000307380">
    <property type="component" value="Unassembled WGS sequence"/>
</dbReference>
<feature type="domain" description="Metallo-beta-lactamase" evidence="1">
    <location>
        <begin position="18"/>
        <end position="209"/>
    </location>
</feature>
<dbReference type="SUPFAM" id="SSF56281">
    <property type="entry name" value="Metallo-hydrolase/oxidoreductase"/>
    <property type="match status" value="1"/>
</dbReference>
<dbReference type="PANTHER" id="PTHR42951">
    <property type="entry name" value="METALLO-BETA-LACTAMASE DOMAIN-CONTAINING"/>
    <property type="match status" value="1"/>
</dbReference>
<dbReference type="RefSeq" id="WP_136424605.1">
    <property type="nucleotide sequence ID" value="NZ_SSSN01000007.1"/>
</dbReference>
<dbReference type="InterPro" id="IPR050855">
    <property type="entry name" value="NDM-1-like"/>
</dbReference>
<reference evidence="2 3" key="1">
    <citation type="submission" date="2019-04" db="EMBL/GenBank/DDBJ databases">
        <authorList>
            <person name="Jiang L."/>
        </authorList>
    </citation>
    <scope>NUCLEOTIDE SEQUENCE [LARGE SCALE GENOMIC DNA]</scope>
    <source>
        <strain evidence="2 3">YIM 131861</strain>
    </source>
</reference>
<comment type="caution">
    <text evidence="2">The sequence shown here is derived from an EMBL/GenBank/DDBJ whole genome shotgun (WGS) entry which is preliminary data.</text>
</comment>
<dbReference type="SMART" id="SM00849">
    <property type="entry name" value="Lactamase_B"/>
    <property type="match status" value="1"/>
</dbReference>
<gene>
    <name evidence="2" type="ORF">E6C70_11105</name>
</gene>
<sequence>MLRRVAEGVLVHESAFIQSNTIVVQGHEGVLLIDPGITTGEMACLANDIRELGQPVVAGFSTHPDWDHVLWHPDFGDAPRYGTAIGAASMHELLATPDWEARVASVLPPEQADDIPLELLGRITGLPSGTTEVPWDGPTVRVIEHRAHAAGHAALLIPERGVLVAGDMLSNILMPFLDLDAEDPVGDYLDALRLFNGVANEVEVVIPGHGSVGHGAEVRERIARDRTYALAARDGRDPDDPRVSPAATFGTDWLPGVNEWQLGRLAERRRSEVWTD</sequence>
<protein>
    <submittedName>
        <fullName evidence="2">MBL fold metallo-hydrolase</fullName>
    </submittedName>
</protein>
<evidence type="ECO:0000313" key="2">
    <source>
        <dbReference type="EMBL" id="THG33967.1"/>
    </source>
</evidence>
<name>A0A4V3WU24_9MICO</name>
<dbReference type="Gene3D" id="3.60.15.10">
    <property type="entry name" value="Ribonuclease Z/Hydroxyacylglutathione hydrolase-like"/>
    <property type="match status" value="1"/>
</dbReference>
<dbReference type="PANTHER" id="PTHR42951:SF22">
    <property type="entry name" value="METALLO BETA-LACTAMASE SUPERFAMILY LIPOPROTEIN"/>
    <property type="match status" value="1"/>
</dbReference>